<organism evidence="1 2">
    <name type="scientific">Thiospirochaeta perfilievii</name>
    <dbReference type="NCBI Taxonomy" id="252967"/>
    <lineage>
        <taxon>Bacteria</taxon>
        <taxon>Pseudomonadati</taxon>
        <taxon>Spirochaetota</taxon>
        <taxon>Spirochaetia</taxon>
        <taxon>Spirochaetales</taxon>
        <taxon>Spirochaetaceae</taxon>
        <taxon>Thiospirochaeta</taxon>
    </lineage>
</organism>
<reference evidence="1 2" key="1">
    <citation type="submission" date="2019-02" db="EMBL/GenBank/DDBJ databases">
        <authorList>
            <person name="Fomenkov A."/>
            <person name="Dubinina G."/>
            <person name="Grabovich M."/>
            <person name="Vincze T."/>
            <person name="Roberts R.J."/>
        </authorList>
    </citation>
    <scope>NUCLEOTIDE SEQUENCE [LARGE SCALE GENOMIC DNA]</scope>
    <source>
        <strain evidence="1 2">P</strain>
    </source>
</reference>
<reference evidence="1 2" key="2">
    <citation type="submission" date="2019-09" db="EMBL/GenBank/DDBJ databases">
        <title>Complete Genome Sequence and Methylome Analysis of free living Spirochaetas.</title>
        <authorList>
            <person name="Leshcheva N."/>
            <person name="Mikheeva N."/>
        </authorList>
    </citation>
    <scope>NUCLEOTIDE SEQUENCE [LARGE SCALE GENOMIC DNA]</scope>
    <source>
        <strain evidence="1 2">P</strain>
    </source>
</reference>
<dbReference type="NCBIfam" id="NF047780">
    <property type="entry name" value="LIC12708_fam"/>
    <property type="match status" value="1"/>
</dbReference>
<dbReference type="Proteomes" id="UP000323824">
    <property type="component" value="Chromosome"/>
</dbReference>
<dbReference type="RefSeq" id="WP_149569010.1">
    <property type="nucleotide sequence ID" value="NZ_CP035807.1"/>
</dbReference>
<name>A0A5C1QEG0_9SPIO</name>
<protein>
    <recommendedName>
        <fullName evidence="3">6-bladed beta-propeller</fullName>
    </recommendedName>
</protein>
<evidence type="ECO:0000313" key="2">
    <source>
        <dbReference type="Proteomes" id="UP000323824"/>
    </source>
</evidence>
<sequence length="399" mass="46149">MISKRLILILTILLTLFSCDKNINKGVLDKEERFTLPIGNMENELDFFTRDGISFSLETDILMKDGLFYISNGNGKKIMKFNSYGDLLLKISPSRQSDSIPHDENSWSFNEPGVITKNDDYIYIVDSIKYDTALSENYIDKSYDTTEDKSDLERHILNEQIISFFDDKGNYINYIGKDGLEGTPFPFINDIYSDHLQRIIVVTQTTYFWSIYRFTKEGEFIDESIIDLDYLPQLENEEDSITQINNIIPDREKDRVLVELTFYKKTTDEKTGATISMDYIKSRVYYYDLNEQSYISWMDIPVGEDKGESTIYVLHDIVKGKYLYFIAQTDGGKSQTLTITNENGYIIGLYDLNIDNSNIIYSSFYTTYPEGILTGLLCTEYAAGINMWRTDKILIEDGN</sequence>
<dbReference type="Gene3D" id="2.120.10.30">
    <property type="entry name" value="TolB, C-terminal domain"/>
    <property type="match status" value="1"/>
</dbReference>
<accession>A0A5C1QEG0</accession>
<dbReference type="InterPro" id="IPR058072">
    <property type="entry name" value="LIC12708-like"/>
</dbReference>
<evidence type="ECO:0008006" key="3">
    <source>
        <dbReference type="Google" id="ProtNLM"/>
    </source>
</evidence>
<dbReference type="KEGG" id="sper:EW093_14060"/>
<dbReference type="OrthoDB" id="350103at2"/>
<dbReference type="EMBL" id="CP035807">
    <property type="protein sequence ID" value="QEN05777.1"/>
    <property type="molecule type" value="Genomic_DNA"/>
</dbReference>
<dbReference type="PROSITE" id="PS51257">
    <property type="entry name" value="PROKAR_LIPOPROTEIN"/>
    <property type="match status" value="1"/>
</dbReference>
<dbReference type="InterPro" id="IPR011042">
    <property type="entry name" value="6-blade_b-propeller_TolB-like"/>
</dbReference>
<evidence type="ECO:0000313" key="1">
    <source>
        <dbReference type="EMBL" id="QEN05777.1"/>
    </source>
</evidence>
<gene>
    <name evidence="1" type="ORF">EW093_14060</name>
</gene>
<keyword evidence="2" id="KW-1185">Reference proteome</keyword>
<proteinExistence type="predicted"/>
<dbReference type="AlphaFoldDB" id="A0A5C1QEG0"/>